<dbReference type="HOGENOM" id="CLU_3406325_0_0_1"/>
<dbReference type="Proteomes" id="UP000016801">
    <property type="component" value="Unassembled WGS sequence"/>
</dbReference>
<dbReference type="VEuPathDB" id="FungiDB:CPUR_06464"/>
<proteinExistence type="predicted"/>
<evidence type="ECO:0000313" key="1">
    <source>
        <dbReference type="EMBL" id="CCE32602.1"/>
    </source>
</evidence>
<dbReference type="AlphaFoldDB" id="M1VX89"/>
<accession>M1VX89</accession>
<evidence type="ECO:0000313" key="2">
    <source>
        <dbReference type="Proteomes" id="UP000016801"/>
    </source>
</evidence>
<keyword evidence="2" id="KW-1185">Reference proteome</keyword>
<sequence>MAAQRWVGSLQTQYLEWSLASDIIGRHTPI</sequence>
<gene>
    <name evidence="1" type="ORF">CPUR_06464</name>
</gene>
<dbReference type="EMBL" id="CAGA01000044">
    <property type="protein sequence ID" value="CCE32602.1"/>
    <property type="molecule type" value="Genomic_DNA"/>
</dbReference>
<reference evidence="1 2" key="1">
    <citation type="journal article" date="2013" name="PLoS Genet.">
        <title>Plant-symbiotic fungi as chemical engineers: Multi-genome analysis of the Clavicipitaceae reveals dynamics of alkaloid loci.</title>
        <authorList>
            <person name="Schardl C.L."/>
            <person name="Young C.A."/>
            <person name="Hesse U."/>
            <person name="Amyotte S.G."/>
            <person name="Andreeva K."/>
            <person name="Calie P.J."/>
            <person name="Fleetwood D.J."/>
            <person name="Haws D.C."/>
            <person name="Moore N."/>
            <person name="Oeser B."/>
            <person name="Panaccione D.G."/>
            <person name="Schweri K.K."/>
            <person name="Voisey C.R."/>
            <person name="Farman M.L."/>
            <person name="Jaromczyk J.W."/>
            <person name="Roe B.A."/>
            <person name="O'Sullivan D.M."/>
            <person name="Scott B."/>
            <person name="Tudzynski P."/>
            <person name="An Z."/>
            <person name="Arnaoudova E.G."/>
            <person name="Bullock C.T."/>
            <person name="Charlton N.D."/>
            <person name="Chen L."/>
            <person name="Cox M."/>
            <person name="Dinkins R.D."/>
            <person name="Florea S."/>
            <person name="Glenn A.E."/>
            <person name="Gordon A."/>
            <person name="Gueldener U."/>
            <person name="Harris D.R."/>
            <person name="Hollin W."/>
            <person name="Jaromczyk J."/>
            <person name="Johnson R.D."/>
            <person name="Khan A.K."/>
            <person name="Leistner E."/>
            <person name="Leuchtmann A."/>
            <person name="Li C."/>
            <person name="Liu J."/>
            <person name="Liu J."/>
            <person name="Liu M."/>
            <person name="Mace W."/>
            <person name="Machado C."/>
            <person name="Nagabhyru P."/>
            <person name="Pan J."/>
            <person name="Schmid J."/>
            <person name="Sugawara K."/>
            <person name="Steiner U."/>
            <person name="Takach J.E."/>
            <person name="Tanaka E."/>
            <person name="Webb J.S."/>
            <person name="Wilson E.V."/>
            <person name="Wiseman J.L."/>
            <person name="Yoshida R."/>
            <person name="Zeng Z."/>
        </authorList>
    </citation>
    <scope>NUCLEOTIDE SEQUENCE [LARGE SCALE GENOMIC DNA]</scope>
    <source>
        <strain evidence="1 2">20.1</strain>
    </source>
</reference>
<protein>
    <submittedName>
        <fullName evidence="1">Uncharacterized protein</fullName>
    </submittedName>
</protein>
<name>M1VX89_CLAP2</name>
<comment type="caution">
    <text evidence="1">The sequence shown here is derived from an EMBL/GenBank/DDBJ whole genome shotgun (WGS) entry which is preliminary data.</text>
</comment>
<organism evidence="1 2">
    <name type="scientific">Claviceps purpurea (strain 20.1)</name>
    <name type="common">Ergot fungus</name>
    <name type="synonym">Sphacelia segetum</name>
    <dbReference type="NCBI Taxonomy" id="1111077"/>
    <lineage>
        <taxon>Eukaryota</taxon>
        <taxon>Fungi</taxon>
        <taxon>Dikarya</taxon>
        <taxon>Ascomycota</taxon>
        <taxon>Pezizomycotina</taxon>
        <taxon>Sordariomycetes</taxon>
        <taxon>Hypocreomycetidae</taxon>
        <taxon>Hypocreales</taxon>
        <taxon>Clavicipitaceae</taxon>
        <taxon>Claviceps</taxon>
    </lineage>
</organism>